<organism evidence="4 5">
    <name type="scientific">Candidatus Woesebacteria bacterium GW2011_GWB1_41_10</name>
    <dbReference type="NCBI Taxonomy" id="1618577"/>
    <lineage>
        <taxon>Bacteria</taxon>
        <taxon>Candidatus Woeseibacteriota</taxon>
    </lineage>
</organism>
<feature type="signal peptide" evidence="2">
    <location>
        <begin position="1"/>
        <end position="24"/>
    </location>
</feature>
<reference evidence="4 5" key="1">
    <citation type="journal article" date="2015" name="Nature">
        <title>rRNA introns, odd ribosomes, and small enigmatic genomes across a large radiation of phyla.</title>
        <authorList>
            <person name="Brown C.T."/>
            <person name="Hug L.A."/>
            <person name="Thomas B.C."/>
            <person name="Sharon I."/>
            <person name="Castelle C.J."/>
            <person name="Singh A."/>
            <person name="Wilkins M.J."/>
            <person name="Williams K.H."/>
            <person name="Banfield J.F."/>
        </authorList>
    </citation>
    <scope>NUCLEOTIDE SEQUENCE [LARGE SCALE GENOMIC DNA]</scope>
</reference>
<comment type="caution">
    <text evidence="4">The sequence shown here is derived from an EMBL/GenBank/DDBJ whole genome shotgun (WGS) entry which is preliminary data.</text>
</comment>
<evidence type="ECO:0000259" key="3">
    <source>
        <dbReference type="SMART" id="SM00460"/>
    </source>
</evidence>
<dbReference type="SUPFAM" id="SSF54001">
    <property type="entry name" value="Cysteine proteinases"/>
    <property type="match status" value="1"/>
</dbReference>
<name>A0A0G0U4X4_9BACT</name>
<dbReference type="Proteomes" id="UP000033858">
    <property type="component" value="Unassembled WGS sequence"/>
</dbReference>
<dbReference type="SMART" id="SM00460">
    <property type="entry name" value="TGc"/>
    <property type="match status" value="1"/>
</dbReference>
<evidence type="ECO:0000313" key="4">
    <source>
        <dbReference type="EMBL" id="KKR84104.1"/>
    </source>
</evidence>
<dbReference type="Gene3D" id="3.10.620.30">
    <property type="match status" value="1"/>
</dbReference>
<proteinExistence type="predicted"/>
<dbReference type="InterPro" id="IPR038765">
    <property type="entry name" value="Papain-like_cys_pep_sf"/>
</dbReference>
<feature type="domain" description="Transglutaminase-like" evidence="3">
    <location>
        <begin position="349"/>
        <end position="420"/>
    </location>
</feature>
<accession>A0A0G0U4X4</accession>
<evidence type="ECO:0000313" key="5">
    <source>
        <dbReference type="Proteomes" id="UP000033858"/>
    </source>
</evidence>
<evidence type="ECO:0000256" key="2">
    <source>
        <dbReference type="SAM" id="SignalP"/>
    </source>
</evidence>
<evidence type="ECO:0000256" key="1">
    <source>
        <dbReference type="SAM" id="Phobius"/>
    </source>
</evidence>
<keyword evidence="1" id="KW-0812">Transmembrane</keyword>
<dbReference type="InterPro" id="IPR002931">
    <property type="entry name" value="Transglutaminase-like"/>
</dbReference>
<feature type="transmembrane region" description="Helical" evidence="1">
    <location>
        <begin position="575"/>
        <end position="596"/>
    </location>
</feature>
<protein>
    <submittedName>
        <fullName evidence="4">Transglutaminase family protein</fullName>
    </submittedName>
</protein>
<gene>
    <name evidence="4" type="ORF">UU32_C0050G0003</name>
</gene>
<dbReference type="EMBL" id="LCAE01000050">
    <property type="protein sequence ID" value="KKR84104.1"/>
    <property type="molecule type" value="Genomic_DNA"/>
</dbReference>
<dbReference type="PANTHER" id="PTHR33490">
    <property type="entry name" value="BLR5614 PROTEIN-RELATED"/>
    <property type="match status" value="1"/>
</dbReference>
<dbReference type="AlphaFoldDB" id="A0A0G0U4X4"/>
<keyword evidence="1" id="KW-0472">Membrane</keyword>
<dbReference type="PANTHER" id="PTHR33490:SF6">
    <property type="entry name" value="SLL1049 PROTEIN"/>
    <property type="match status" value="1"/>
</dbReference>
<feature type="chain" id="PRO_5002534586" evidence="2">
    <location>
        <begin position="25"/>
        <end position="620"/>
    </location>
</feature>
<sequence>MLKKLFIFILVSFTFYFLPFTARAEAEFSVDSTVTYEVQETGKTLVTHDVTLENNFSTLYATSYSLSLENIDTANVQGRSVNGEQLSVSSEKKRDITNIKISFPDAVVGRGKQRHFFVTYENSNFAVRTGEVWEISIPKLSDDSSFRNYTAVLKIPDSFGLEAYIYPKPTKKINDLGFKIYEFNKSELTKTGVTAGFGDFQVFTYTLNYHLENPLNRTSATEIAIPPDTAFQRVYIRTIEPKPLEVKIDPDGNWLAIYELKARQRFDVSVSGEVQIFSSERPFPKPTEQALGTSLLGTNYWQTDDPEIKALANKLKTPRAIYDYVSTTLKYDYTRVRPNVERLGAKGALLSPNSAICMEFTDLFIAIARAAGIPAREVNGYAYTENPEIQPLSLVADVLHSWPEYWDEARGAWIPIDPTWASTTGGVNFFDKLDLRHFSFVIHGADSQKPYAPGSYKLGSNPQKDVFVSFGKLSKDTLNDPEVMASVKQGPPFFNSSLNLKITNSGQTAFYSLSPYVYFDSKEFYKDYIEVLPPFSSFETKIAVPYSFLGKNTPDEIRVEVDGSSVAVATNKNNVIISSLIITFIIFIVLITFILWKNHRINFLKVRGLKPGRWLTMQHL</sequence>
<keyword evidence="1" id="KW-1133">Transmembrane helix</keyword>
<keyword evidence="2" id="KW-0732">Signal</keyword>
<dbReference type="Pfam" id="PF01841">
    <property type="entry name" value="Transglut_core"/>
    <property type="match status" value="1"/>
</dbReference>